<evidence type="ECO:0000256" key="6">
    <source>
        <dbReference type="SAM" id="MobiDB-lite"/>
    </source>
</evidence>
<evidence type="ECO:0000313" key="8">
    <source>
        <dbReference type="Proteomes" id="UP001485043"/>
    </source>
</evidence>
<dbReference type="InterPro" id="IPR036322">
    <property type="entry name" value="WD40_repeat_dom_sf"/>
</dbReference>
<evidence type="ECO:0000256" key="3">
    <source>
        <dbReference type="ARBA" id="ARBA00022737"/>
    </source>
</evidence>
<feature type="region of interest" description="Disordered" evidence="6">
    <location>
        <begin position="161"/>
        <end position="194"/>
    </location>
</feature>
<evidence type="ECO:0000256" key="1">
    <source>
        <dbReference type="ARBA" id="ARBA00004123"/>
    </source>
</evidence>
<feature type="repeat" description="WD" evidence="5">
    <location>
        <begin position="234"/>
        <end position="263"/>
    </location>
</feature>
<feature type="region of interest" description="Disordered" evidence="6">
    <location>
        <begin position="34"/>
        <end position="83"/>
    </location>
</feature>
<dbReference type="Proteomes" id="UP001485043">
    <property type="component" value="Unassembled WGS sequence"/>
</dbReference>
<sequence length="862" mass="92719">MGTVIDDRHAATEFKPLFEVLLPSVYNDSIATAISQQSSREDKALSRSRKSNQKAGTSSSGPKRHHSQATPERKAGSAEADQPIKNRWTCAALSSRVPGIFMGHANGQVWHWHAAAVPAAEVLQDQDTPDKLDVQPWRPVPRRQVLQLICTQKGPVTALLGPKGPRCLPDPAAQRSSRFSAGDQHPAGPAAGAEPHLDQVFTAGHDGAIRVWETHRLGVLSRRLVACATLVQVLEGHQSTVTALAHRHRYLISSSTDQTIIIWRTTQPPQAWHQGNPRWEKQELLMAMDSWVTSLSYAAADTVSDNCGQLFMTDDTGKVAGAQPIVQDIRQAWLPASLISWVTKGPTPPSSSQAADLARYPAVPRRIQDRAAIQILYVPELDVLLTIARDSCMRIMDPATYGLRSIVSHPAGRLFTAIACHVHHAEVLLADDMGWVMTYGIEAERFLSRQQVTEEPIVGLLHLYGPGPTLAADLVDGAEPPPKGSGMLSRYLQEEAEVCAVLCASSMRLLRVRRQSGYQLLCAGPTAPIVALQAMPSQDSGEQRAGSLLSAAAEGGLSLWHPNVNGDLLQHALPVPTSEITSMAMAVNNTPMTGHEDGSLVVWNLETGTHHLIGRHANTVTCLASAQLPTHGLTILSSGYDGRLCMWAAHGRQGLKAAVLLFTAQLEAGQDILSLLMDSNGSFVLCGCRDGKLAVFYTQSLQEAEPVKGAPEAVTTLAMTCDWLVAGTEAGTICQWSTHARTGLRPSTSMGCLTQVRQAKPIITAGGGHAIVGLCILPNPEFAASCTSSGLLRAWHLSSEDIVAQLDMQQELTSMVIRATLPEPDVVLGTTAAGIVRWQWESHAALRPAVGSSQVPRLHLSS</sequence>
<evidence type="ECO:0000313" key="7">
    <source>
        <dbReference type="EMBL" id="KAK9861432.1"/>
    </source>
</evidence>
<dbReference type="PANTHER" id="PTHR19848:SF0">
    <property type="entry name" value="NOTCHLESS PROTEIN HOMOLOG 1"/>
    <property type="match status" value="1"/>
</dbReference>
<dbReference type="PROSITE" id="PS50294">
    <property type="entry name" value="WD_REPEATS_REGION"/>
    <property type="match status" value="1"/>
</dbReference>
<comment type="caution">
    <text evidence="7">The sequence shown here is derived from an EMBL/GenBank/DDBJ whole genome shotgun (WGS) entry which is preliminary data.</text>
</comment>
<accession>A0AAW1SVW0</accession>
<keyword evidence="8" id="KW-1185">Reference proteome</keyword>
<name>A0AAW1SVW0_9CHLO</name>
<dbReference type="EMBL" id="JALJOV010000760">
    <property type="protein sequence ID" value="KAK9861432.1"/>
    <property type="molecule type" value="Genomic_DNA"/>
</dbReference>
<dbReference type="SMART" id="SM00320">
    <property type="entry name" value="WD40"/>
    <property type="match status" value="7"/>
</dbReference>
<dbReference type="SUPFAM" id="SSF50978">
    <property type="entry name" value="WD40 repeat-like"/>
    <property type="match status" value="3"/>
</dbReference>
<keyword evidence="2 5" id="KW-0853">WD repeat</keyword>
<keyword evidence="4" id="KW-0539">Nucleus</keyword>
<dbReference type="PROSITE" id="PS50082">
    <property type="entry name" value="WD_REPEATS_2"/>
    <property type="match status" value="1"/>
</dbReference>
<proteinExistence type="predicted"/>
<organism evidence="7 8">
    <name type="scientific">Apatococcus fuscideae</name>
    <dbReference type="NCBI Taxonomy" id="2026836"/>
    <lineage>
        <taxon>Eukaryota</taxon>
        <taxon>Viridiplantae</taxon>
        <taxon>Chlorophyta</taxon>
        <taxon>core chlorophytes</taxon>
        <taxon>Trebouxiophyceae</taxon>
        <taxon>Chlorellales</taxon>
        <taxon>Chlorellaceae</taxon>
        <taxon>Apatococcus</taxon>
    </lineage>
</organism>
<protein>
    <submittedName>
        <fullName evidence="7">Uncharacterized protein</fullName>
    </submittedName>
</protein>
<reference evidence="7 8" key="1">
    <citation type="journal article" date="2024" name="Nat. Commun.">
        <title>Phylogenomics reveals the evolutionary origins of lichenization in chlorophyte algae.</title>
        <authorList>
            <person name="Puginier C."/>
            <person name="Libourel C."/>
            <person name="Otte J."/>
            <person name="Skaloud P."/>
            <person name="Haon M."/>
            <person name="Grisel S."/>
            <person name="Petersen M."/>
            <person name="Berrin J.G."/>
            <person name="Delaux P.M."/>
            <person name="Dal Grande F."/>
            <person name="Keller J."/>
        </authorList>
    </citation>
    <scope>NUCLEOTIDE SEQUENCE [LARGE SCALE GENOMIC DNA]</scope>
    <source>
        <strain evidence="7 8">SAG 2523</strain>
    </source>
</reference>
<dbReference type="InterPro" id="IPR001680">
    <property type="entry name" value="WD40_rpt"/>
</dbReference>
<evidence type="ECO:0000256" key="5">
    <source>
        <dbReference type="PROSITE-ProRule" id="PRU00221"/>
    </source>
</evidence>
<dbReference type="AlphaFoldDB" id="A0AAW1SVW0"/>
<keyword evidence="3" id="KW-0677">Repeat</keyword>
<dbReference type="PANTHER" id="PTHR19848">
    <property type="entry name" value="WD40 REPEAT PROTEIN"/>
    <property type="match status" value="1"/>
</dbReference>
<comment type="subcellular location">
    <subcellularLocation>
        <location evidence="1">Nucleus</location>
    </subcellularLocation>
</comment>
<dbReference type="Gene3D" id="2.130.10.10">
    <property type="entry name" value="YVTN repeat-like/Quinoprotein amine dehydrogenase"/>
    <property type="match status" value="3"/>
</dbReference>
<evidence type="ECO:0000256" key="4">
    <source>
        <dbReference type="ARBA" id="ARBA00023242"/>
    </source>
</evidence>
<dbReference type="Pfam" id="PF00400">
    <property type="entry name" value="WD40"/>
    <property type="match status" value="2"/>
</dbReference>
<dbReference type="InterPro" id="IPR015943">
    <property type="entry name" value="WD40/YVTN_repeat-like_dom_sf"/>
</dbReference>
<dbReference type="GO" id="GO:0000027">
    <property type="term" value="P:ribosomal large subunit assembly"/>
    <property type="evidence" value="ECO:0007669"/>
    <property type="project" value="TreeGrafter"/>
</dbReference>
<evidence type="ECO:0000256" key="2">
    <source>
        <dbReference type="ARBA" id="ARBA00022574"/>
    </source>
</evidence>
<gene>
    <name evidence="7" type="ORF">WJX84_001737</name>
</gene>
<dbReference type="GO" id="GO:0005730">
    <property type="term" value="C:nucleolus"/>
    <property type="evidence" value="ECO:0007669"/>
    <property type="project" value="TreeGrafter"/>
</dbReference>